<keyword evidence="4" id="KW-1185">Reference proteome</keyword>
<dbReference type="SUPFAM" id="SSF51338">
    <property type="entry name" value="Composite domain of metallo-dependent hydrolases"/>
    <property type="match status" value="1"/>
</dbReference>
<dbReference type="InterPro" id="IPR013108">
    <property type="entry name" value="Amidohydro_3"/>
</dbReference>
<dbReference type="InterPro" id="IPR032466">
    <property type="entry name" value="Metal_Hydrolase"/>
</dbReference>
<gene>
    <name evidence="3" type="ORF">GCM10007053_28120</name>
</gene>
<reference evidence="3" key="2">
    <citation type="submission" date="2020-09" db="EMBL/GenBank/DDBJ databases">
        <authorList>
            <person name="Sun Q."/>
            <person name="Kim S."/>
        </authorList>
    </citation>
    <scope>NUCLEOTIDE SEQUENCE</scope>
    <source>
        <strain evidence="3">KCTC 23430</strain>
    </source>
</reference>
<feature type="chain" id="PRO_5037435295" description="Amidohydrolase 3 domain-containing protein" evidence="1">
    <location>
        <begin position="22"/>
        <end position="673"/>
    </location>
</feature>
<organism evidence="3 4">
    <name type="scientific">Parahalioglobus pacificus</name>
    <dbReference type="NCBI Taxonomy" id="930806"/>
    <lineage>
        <taxon>Bacteria</taxon>
        <taxon>Pseudomonadati</taxon>
        <taxon>Pseudomonadota</taxon>
        <taxon>Gammaproteobacteria</taxon>
        <taxon>Cellvibrionales</taxon>
        <taxon>Halieaceae</taxon>
        <taxon>Parahalioglobus</taxon>
    </lineage>
</organism>
<dbReference type="EMBL" id="BMYM01000003">
    <property type="protein sequence ID" value="GHD38087.1"/>
    <property type="molecule type" value="Genomic_DNA"/>
</dbReference>
<dbReference type="CDD" id="cd01300">
    <property type="entry name" value="YtcJ_like"/>
    <property type="match status" value="1"/>
</dbReference>
<protein>
    <recommendedName>
        <fullName evidence="2">Amidohydrolase 3 domain-containing protein</fullName>
    </recommendedName>
</protein>
<evidence type="ECO:0000313" key="3">
    <source>
        <dbReference type="EMBL" id="GHD38087.1"/>
    </source>
</evidence>
<dbReference type="Pfam" id="PF07969">
    <property type="entry name" value="Amidohydro_3"/>
    <property type="match status" value="1"/>
</dbReference>
<keyword evidence="1" id="KW-0732">Signal</keyword>
<feature type="domain" description="Amidohydrolase 3" evidence="2">
    <location>
        <begin position="86"/>
        <end position="579"/>
    </location>
</feature>
<dbReference type="PANTHER" id="PTHR22642">
    <property type="entry name" value="IMIDAZOLONEPROPIONASE"/>
    <property type="match status" value="1"/>
</dbReference>
<evidence type="ECO:0000256" key="1">
    <source>
        <dbReference type="SAM" id="SignalP"/>
    </source>
</evidence>
<dbReference type="SUPFAM" id="SSF54403">
    <property type="entry name" value="Cystatin/monellin"/>
    <property type="match status" value="1"/>
</dbReference>
<dbReference type="InterPro" id="IPR011059">
    <property type="entry name" value="Metal-dep_hydrolase_composite"/>
</dbReference>
<dbReference type="Gene3D" id="3.10.450.10">
    <property type="match status" value="1"/>
</dbReference>
<reference evidence="3" key="1">
    <citation type="journal article" date="2014" name="Int. J. Syst. Evol. Microbiol.">
        <title>Complete genome sequence of Corynebacterium casei LMG S-19264T (=DSM 44701T), isolated from a smear-ripened cheese.</title>
        <authorList>
            <consortium name="US DOE Joint Genome Institute (JGI-PGF)"/>
            <person name="Walter F."/>
            <person name="Albersmeier A."/>
            <person name="Kalinowski J."/>
            <person name="Ruckert C."/>
        </authorList>
    </citation>
    <scope>NUCLEOTIDE SEQUENCE</scope>
    <source>
        <strain evidence="3">KCTC 23430</strain>
    </source>
</reference>
<dbReference type="PANTHER" id="PTHR22642:SF2">
    <property type="entry name" value="PROTEIN LONG AFTER FAR-RED 3"/>
    <property type="match status" value="1"/>
</dbReference>
<name>A0A919CM69_9GAMM</name>
<accession>A0A919CM69</accession>
<evidence type="ECO:0000259" key="2">
    <source>
        <dbReference type="Pfam" id="PF07969"/>
    </source>
</evidence>
<dbReference type="AlphaFoldDB" id="A0A919CM69"/>
<dbReference type="Gene3D" id="3.20.20.140">
    <property type="entry name" value="Metal-dependent hydrolases"/>
    <property type="match status" value="1"/>
</dbReference>
<sequence>MRDMKTTPIAVFFACMLTVFVCDSVAVQQSATSESANATIYHNGHILTMTGDAPYVAEALIEESGQIVFVGTLKDARQRVGSSADEYDLEGATLMPGFIEPHLHPSLAAVMLQNEIIAPYDWKLPSGVKRGVAGEKEFRQRITESIQGNASADELYFIWGYHQLWHGSLSRDLLNEIAGDKPVGVIHRSFHEIFLNDAAIHALGVKEEDFAGNPQVDWARGHFYEGGWLALVPAMAPVLLEPEKYRKGLSVMTELLQDNGVTTIAEPGFPSSDFETELALLLAEMKKTPPYDVYLIPSGTQLYAMKGGNQEALDFIETLSTTEEYNTKNVKFLPKQVKLFADGAIYSQLMQMKDGYTDGHEGEWMTPLPLFGEQVEMYWDNGYKIHVHANGDLGQQMVIDNVWRLQSENPRDNHRFTLHHMGYFTDDMTEMMAALGMEASVNPYYLWALADKYAEYGLGRERAENLVALRLLTDRDIPVSFHSDFSMAPVEPLTLAWTAANRSTSQGNLLTQDQRISVYAALKAITIDAARALNLESEIGSLEPGKVANFTILEEHPLEIPSMRLKDIAVRGVVYRGAVHLNEEPRMARDTERVVGGYQAVEVDERVEEVVAFAIGQLKTPATLQSILDVRAQVVSGMNYDVTYRLDDGEVWNALVYKNLQGKYSLVQQAKKN</sequence>
<dbReference type="Proteomes" id="UP000644693">
    <property type="component" value="Unassembled WGS sequence"/>
</dbReference>
<dbReference type="SUPFAM" id="SSF51556">
    <property type="entry name" value="Metallo-dependent hydrolases"/>
    <property type="match status" value="1"/>
</dbReference>
<dbReference type="GO" id="GO:0016810">
    <property type="term" value="F:hydrolase activity, acting on carbon-nitrogen (but not peptide) bonds"/>
    <property type="evidence" value="ECO:0007669"/>
    <property type="project" value="InterPro"/>
</dbReference>
<evidence type="ECO:0000313" key="4">
    <source>
        <dbReference type="Proteomes" id="UP000644693"/>
    </source>
</evidence>
<dbReference type="Gene3D" id="3.10.310.70">
    <property type="match status" value="1"/>
</dbReference>
<feature type="signal peptide" evidence="1">
    <location>
        <begin position="1"/>
        <end position="21"/>
    </location>
</feature>
<proteinExistence type="predicted"/>
<dbReference type="Gene3D" id="2.30.40.10">
    <property type="entry name" value="Urease, subunit C, domain 1"/>
    <property type="match status" value="1"/>
</dbReference>
<comment type="caution">
    <text evidence="3">The sequence shown here is derived from an EMBL/GenBank/DDBJ whole genome shotgun (WGS) entry which is preliminary data.</text>
</comment>
<dbReference type="InterPro" id="IPR033932">
    <property type="entry name" value="YtcJ-like"/>
</dbReference>
<dbReference type="InterPro" id="IPR046350">
    <property type="entry name" value="Cystatin_sf"/>
</dbReference>